<feature type="transmembrane region" description="Helical" evidence="1">
    <location>
        <begin position="272"/>
        <end position="292"/>
    </location>
</feature>
<dbReference type="EMBL" id="QSDK01000007">
    <property type="protein sequence ID" value="RGY76581.1"/>
    <property type="molecule type" value="Genomic_DNA"/>
</dbReference>
<dbReference type="AlphaFoldDB" id="A0A413KCE1"/>
<feature type="transmembrane region" description="Helical" evidence="1">
    <location>
        <begin position="155"/>
        <end position="173"/>
    </location>
</feature>
<feature type="transmembrane region" description="Helical" evidence="1">
    <location>
        <begin position="83"/>
        <end position="105"/>
    </location>
</feature>
<reference evidence="3 4" key="1">
    <citation type="submission" date="2018-08" db="EMBL/GenBank/DDBJ databases">
        <title>A genome reference for cultivated species of the human gut microbiota.</title>
        <authorList>
            <person name="Zou Y."/>
            <person name="Xue W."/>
            <person name="Luo G."/>
        </authorList>
    </citation>
    <scope>NUCLEOTIDE SEQUENCE [LARGE SCALE GENOMIC DNA]</scope>
    <source>
        <strain evidence="3 4">CF01-1</strain>
    </source>
</reference>
<feature type="transmembrane region" description="Helical" evidence="1">
    <location>
        <begin position="12"/>
        <end position="29"/>
    </location>
</feature>
<feature type="transmembrane region" description="Helical" evidence="1">
    <location>
        <begin position="49"/>
        <end position="71"/>
    </location>
</feature>
<protein>
    <recommendedName>
        <fullName evidence="2">Acyltransferase 3 domain-containing protein</fullName>
    </recommendedName>
</protein>
<organism evidence="3 4">
    <name type="scientific">Bifidobacterium pseudocatenulatum</name>
    <dbReference type="NCBI Taxonomy" id="28026"/>
    <lineage>
        <taxon>Bacteria</taxon>
        <taxon>Bacillati</taxon>
        <taxon>Actinomycetota</taxon>
        <taxon>Actinomycetes</taxon>
        <taxon>Bifidobacteriales</taxon>
        <taxon>Bifidobacteriaceae</taxon>
        <taxon>Bifidobacterium</taxon>
    </lineage>
</organism>
<feature type="transmembrane region" description="Helical" evidence="1">
    <location>
        <begin position="312"/>
        <end position="333"/>
    </location>
</feature>
<keyword evidence="1" id="KW-0472">Membrane</keyword>
<feature type="transmembrane region" description="Helical" evidence="1">
    <location>
        <begin position="248"/>
        <end position="265"/>
    </location>
</feature>
<evidence type="ECO:0000313" key="3">
    <source>
        <dbReference type="EMBL" id="RGY76581.1"/>
    </source>
</evidence>
<keyword evidence="1" id="KW-0812">Transmembrane</keyword>
<dbReference type="RefSeq" id="WP_151245338.1">
    <property type="nucleotide sequence ID" value="NZ_JAQCXT010000010.1"/>
</dbReference>
<feature type="domain" description="Acyltransferase 3" evidence="2">
    <location>
        <begin position="10"/>
        <end position="329"/>
    </location>
</feature>
<dbReference type="GO" id="GO:0016747">
    <property type="term" value="F:acyltransferase activity, transferring groups other than amino-acyl groups"/>
    <property type="evidence" value="ECO:0007669"/>
    <property type="project" value="InterPro"/>
</dbReference>
<dbReference type="InterPro" id="IPR002656">
    <property type="entry name" value="Acyl_transf_3_dom"/>
</dbReference>
<dbReference type="Pfam" id="PF01757">
    <property type="entry name" value="Acyl_transf_3"/>
    <property type="match status" value="1"/>
</dbReference>
<comment type="caution">
    <text evidence="3">The sequence shown here is derived from an EMBL/GenBank/DDBJ whole genome shotgun (WGS) entry which is preliminary data.</text>
</comment>
<evidence type="ECO:0000256" key="1">
    <source>
        <dbReference type="SAM" id="Phobius"/>
    </source>
</evidence>
<proteinExistence type="predicted"/>
<sequence>MKTEKNRESGLELLRIIAIILIVSHHLVVHCPFDLWAEPFCLKRLFFQFLYRASGKIGIALFLLITVWFLADKEISLRQAAKKIWSLWSILFFWNLSSLVLQFIIDPTSVIASTWLDLLFPLTRNEWWYVSSYSVFMLLLPFVRTSLQKMGKRSHLQLCILMIVLWGLLRFVPGANLGMGLNFVGFCYVFTLLAYYKWYSLRLSRFTLNVAGLLGLFAIVIWNAILSAVWVGDSDNLPIYLEPVQDEWSIPILAVSFALFGLFRGMHFHSKIVNHIASASFGVYLITEQPFIRKQLWFNWVNLSVFYNDKYAILLSVLSIFVVFCVATVLELVRKSLYRVAVDRLWTKLFDRVWPKKSSDGYWNVFAVL</sequence>
<dbReference type="Proteomes" id="UP000284163">
    <property type="component" value="Unassembled WGS sequence"/>
</dbReference>
<gene>
    <name evidence="3" type="ORF">DXA22_06195</name>
</gene>
<evidence type="ECO:0000259" key="2">
    <source>
        <dbReference type="Pfam" id="PF01757"/>
    </source>
</evidence>
<accession>A0A413KCE1</accession>
<name>A0A413KCE1_BIFPS</name>
<evidence type="ECO:0000313" key="4">
    <source>
        <dbReference type="Proteomes" id="UP000284163"/>
    </source>
</evidence>
<keyword evidence="1" id="KW-1133">Transmembrane helix</keyword>
<feature type="transmembrane region" description="Helical" evidence="1">
    <location>
        <begin position="179"/>
        <end position="196"/>
    </location>
</feature>
<feature type="transmembrane region" description="Helical" evidence="1">
    <location>
        <begin position="208"/>
        <end position="228"/>
    </location>
</feature>
<feature type="transmembrane region" description="Helical" evidence="1">
    <location>
        <begin position="125"/>
        <end position="143"/>
    </location>
</feature>